<dbReference type="Pfam" id="PF12974">
    <property type="entry name" value="Phosphonate-bd"/>
    <property type="match status" value="1"/>
</dbReference>
<feature type="chain" id="PRO_5016630592" description="Phosphonate ABC transporter substrate-binding protein" evidence="1">
    <location>
        <begin position="23"/>
        <end position="265"/>
    </location>
</feature>
<proteinExistence type="predicted"/>
<gene>
    <name evidence="2" type="ORF">DIZ78_13255</name>
</gene>
<feature type="signal peptide" evidence="1">
    <location>
        <begin position="1"/>
        <end position="22"/>
    </location>
</feature>
<accession>A0A370DH02</accession>
<dbReference type="SUPFAM" id="SSF53850">
    <property type="entry name" value="Periplasmic binding protein-like II"/>
    <property type="match status" value="1"/>
</dbReference>
<sequence>MKRFLTTMTLVTLAMFSCVTLAADMDLWFSPGWKSKGKKAKIISKVLSEQAGISIKPCIAKSYPQILKEFDSGKASLVYVGSFVSAIIRARELGEGLVQGITGKEMYSGVLVYPKDGDPASILSNDPDKIAYAVGASSGESSAKAATGGKAAVKTKNHAATVGAVKAGKAKAGVVKNWWWESKSSRYPGMAMYRIPEISIEQNPDNVLSASKGVPAADRAKIKSAAKASQAAFGAKEMRDFDPALLDFTLSLMKKGQIDSKSYSW</sequence>
<name>A0A370DH02_9GAMM</name>
<protein>
    <recommendedName>
        <fullName evidence="4">Phosphonate ABC transporter substrate-binding protein</fullName>
    </recommendedName>
</protein>
<dbReference type="Proteomes" id="UP000254771">
    <property type="component" value="Unassembled WGS sequence"/>
</dbReference>
<dbReference type="PROSITE" id="PS51257">
    <property type="entry name" value="PROKAR_LIPOPROTEIN"/>
    <property type="match status" value="1"/>
</dbReference>
<evidence type="ECO:0000256" key="1">
    <source>
        <dbReference type="SAM" id="SignalP"/>
    </source>
</evidence>
<dbReference type="AlphaFoldDB" id="A0A370DH02"/>
<comment type="caution">
    <text evidence="2">The sequence shown here is derived from an EMBL/GenBank/DDBJ whole genome shotgun (WGS) entry which is preliminary data.</text>
</comment>
<evidence type="ECO:0000313" key="3">
    <source>
        <dbReference type="Proteomes" id="UP000254771"/>
    </source>
</evidence>
<organism evidence="2 3">
    <name type="scientific">endosymbiont of Escarpia spicata</name>
    <dbReference type="NCBI Taxonomy" id="2200908"/>
    <lineage>
        <taxon>Bacteria</taxon>
        <taxon>Pseudomonadati</taxon>
        <taxon>Pseudomonadota</taxon>
        <taxon>Gammaproteobacteria</taxon>
        <taxon>sulfur-oxidizing symbionts</taxon>
    </lineage>
</organism>
<evidence type="ECO:0008006" key="4">
    <source>
        <dbReference type="Google" id="ProtNLM"/>
    </source>
</evidence>
<keyword evidence="3" id="KW-1185">Reference proteome</keyword>
<reference evidence="2 3" key="1">
    <citation type="journal article" date="2018" name="ISME J.">
        <title>Endosymbiont genomes yield clues of tubeworm success.</title>
        <authorList>
            <person name="Li Y."/>
            <person name="Liles M.R."/>
            <person name="Halanych K.M."/>
        </authorList>
    </citation>
    <scope>NUCLEOTIDE SEQUENCE [LARGE SCALE GENOMIC DNA]</scope>
    <source>
        <strain evidence="2">A1462</strain>
    </source>
</reference>
<keyword evidence="1" id="KW-0732">Signal</keyword>
<evidence type="ECO:0000313" key="2">
    <source>
        <dbReference type="EMBL" id="RDH84198.1"/>
    </source>
</evidence>
<dbReference type="Gene3D" id="3.40.190.10">
    <property type="entry name" value="Periplasmic binding protein-like II"/>
    <property type="match status" value="2"/>
</dbReference>
<dbReference type="EMBL" id="QFXE01000017">
    <property type="protein sequence ID" value="RDH84198.1"/>
    <property type="molecule type" value="Genomic_DNA"/>
</dbReference>